<feature type="transmembrane region" description="Helical" evidence="5">
    <location>
        <begin position="7"/>
        <end position="24"/>
    </location>
</feature>
<sequence length="125" mass="13443">MTLTRQGALFLLMGGLQWVLDWLLTVALSHAGAPLEVANICGRIGGALLGFWLNGTVTFPAARRLGRTQLQRFAIAWTVLTVVSTVAVGQVGHSAGLEAAWLAKAVIEAALAVVSFFVSRHWIYR</sequence>
<feature type="transmembrane region" description="Helical" evidence="5">
    <location>
        <begin position="74"/>
        <end position="93"/>
    </location>
</feature>
<evidence type="ECO:0000256" key="2">
    <source>
        <dbReference type="ARBA" id="ARBA00022692"/>
    </source>
</evidence>
<feature type="domain" description="GtrA/DPMS transmembrane" evidence="6">
    <location>
        <begin position="10"/>
        <end position="123"/>
    </location>
</feature>
<keyword evidence="2 5" id="KW-0812">Transmembrane</keyword>
<dbReference type="EMBL" id="JAIKTS010000004">
    <property type="protein sequence ID" value="MCL7715265.1"/>
    <property type="molecule type" value="Genomic_DNA"/>
</dbReference>
<name>A0ABT0SJV4_9GAMM</name>
<protein>
    <submittedName>
        <fullName evidence="7">GtrA family protein</fullName>
    </submittedName>
</protein>
<comment type="subcellular location">
    <subcellularLocation>
        <location evidence="1">Membrane</location>
        <topology evidence="1">Multi-pass membrane protein</topology>
    </subcellularLocation>
</comment>
<dbReference type="Pfam" id="PF04138">
    <property type="entry name" value="GtrA_DPMS_TM"/>
    <property type="match status" value="1"/>
</dbReference>
<keyword evidence="8" id="KW-1185">Reference proteome</keyword>
<reference evidence="7 8" key="1">
    <citation type="submission" date="2021-08" db="EMBL/GenBank/DDBJ databases">
        <title>Novel members of of the genus Stenotrophomonas from differernt environment.</title>
        <authorList>
            <person name="Deng Y."/>
        </authorList>
    </citation>
    <scope>NUCLEOTIDE SEQUENCE [LARGE SCALE GENOMIC DNA]</scope>
    <source>
        <strain evidence="7 8">CPCC 101365</strain>
    </source>
</reference>
<feature type="transmembrane region" description="Helical" evidence="5">
    <location>
        <begin position="99"/>
        <end position="118"/>
    </location>
</feature>
<gene>
    <name evidence="7" type="ORF">K5L01_11490</name>
</gene>
<evidence type="ECO:0000259" key="6">
    <source>
        <dbReference type="Pfam" id="PF04138"/>
    </source>
</evidence>
<accession>A0ABT0SJV4</accession>
<comment type="caution">
    <text evidence="7">The sequence shown here is derived from an EMBL/GenBank/DDBJ whole genome shotgun (WGS) entry which is preliminary data.</text>
</comment>
<evidence type="ECO:0000313" key="7">
    <source>
        <dbReference type="EMBL" id="MCL7715265.1"/>
    </source>
</evidence>
<dbReference type="InterPro" id="IPR007267">
    <property type="entry name" value="GtrA_DPMS_TM"/>
</dbReference>
<evidence type="ECO:0000256" key="4">
    <source>
        <dbReference type="ARBA" id="ARBA00023136"/>
    </source>
</evidence>
<evidence type="ECO:0000313" key="8">
    <source>
        <dbReference type="Proteomes" id="UP001431235"/>
    </source>
</evidence>
<keyword evidence="4 5" id="KW-0472">Membrane</keyword>
<dbReference type="RefSeq" id="WP_250064657.1">
    <property type="nucleotide sequence ID" value="NZ_JAIKTS010000004.1"/>
</dbReference>
<organism evidence="7 8">
    <name type="scientific">Stenotrophomonas mori</name>
    <dbReference type="NCBI Taxonomy" id="2871096"/>
    <lineage>
        <taxon>Bacteria</taxon>
        <taxon>Pseudomonadati</taxon>
        <taxon>Pseudomonadota</taxon>
        <taxon>Gammaproteobacteria</taxon>
        <taxon>Lysobacterales</taxon>
        <taxon>Lysobacteraceae</taxon>
        <taxon>Stenotrophomonas</taxon>
    </lineage>
</organism>
<proteinExistence type="predicted"/>
<evidence type="ECO:0000256" key="1">
    <source>
        <dbReference type="ARBA" id="ARBA00004141"/>
    </source>
</evidence>
<evidence type="ECO:0000256" key="5">
    <source>
        <dbReference type="SAM" id="Phobius"/>
    </source>
</evidence>
<dbReference type="Proteomes" id="UP001431235">
    <property type="component" value="Unassembled WGS sequence"/>
</dbReference>
<feature type="transmembrane region" description="Helical" evidence="5">
    <location>
        <begin position="44"/>
        <end position="62"/>
    </location>
</feature>
<evidence type="ECO:0000256" key="3">
    <source>
        <dbReference type="ARBA" id="ARBA00022989"/>
    </source>
</evidence>
<keyword evidence="3 5" id="KW-1133">Transmembrane helix</keyword>